<dbReference type="InterPro" id="IPR017871">
    <property type="entry name" value="ABC_transporter-like_CS"/>
</dbReference>
<dbReference type="InterPro" id="IPR050611">
    <property type="entry name" value="ABCF"/>
</dbReference>
<protein>
    <submittedName>
        <fullName evidence="6">ABC transporter ATP-binding protein</fullName>
    </submittedName>
</protein>
<dbReference type="CDD" id="cd03221">
    <property type="entry name" value="ABCF_EF-3"/>
    <property type="match status" value="2"/>
</dbReference>
<evidence type="ECO:0000256" key="4">
    <source>
        <dbReference type="SAM" id="MobiDB-lite"/>
    </source>
</evidence>
<dbReference type="PANTHER" id="PTHR19211:SF123">
    <property type="entry name" value="ABC TRANSPORTER"/>
    <property type="match status" value="1"/>
</dbReference>
<dbReference type="Proteomes" id="UP000647587">
    <property type="component" value="Unassembled WGS sequence"/>
</dbReference>
<dbReference type="RefSeq" id="WP_373291934.1">
    <property type="nucleotide sequence ID" value="NZ_BMPP01000016.1"/>
</dbReference>
<dbReference type="InterPro" id="IPR003439">
    <property type="entry name" value="ABC_transporter-like_ATP-bd"/>
</dbReference>
<dbReference type="SUPFAM" id="SSF52540">
    <property type="entry name" value="P-loop containing nucleoside triphosphate hydrolases"/>
    <property type="match status" value="2"/>
</dbReference>
<dbReference type="InterPro" id="IPR003593">
    <property type="entry name" value="AAA+_ATPase"/>
</dbReference>
<keyword evidence="2" id="KW-0547">Nucleotide-binding</keyword>
<name>A0ABQ2F030_9DEIO</name>
<feature type="domain" description="ABC transporter" evidence="5">
    <location>
        <begin position="3"/>
        <end position="247"/>
    </location>
</feature>
<comment type="caution">
    <text evidence="6">The sequence shown here is derived from an EMBL/GenBank/DDBJ whole genome shotgun (WGS) entry which is preliminary data.</text>
</comment>
<keyword evidence="1" id="KW-0677">Repeat</keyword>
<dbReference type="SMART" id="SM00382">
    <property type="entry name" value="AAA"/>
    <property type="match status" value="2"/>
</dbReference>
<organism evidence="6 7">
    <name type="scientific">Deinococcus malanensis</name>
    <dbReference type="NCBI Taxonomy" id="1706855"/>
    <lineage>
        <taxon>Bacteria</taxon>
        <taxon>Thermotogati</taxon>
        <taxon>Deinococcota</taxon>
        <taxon>Deinococci</taxon>
        <taxon>Deinococcales</taxon>
        <taxon>Deinococcaceae</taxon>
        <taxon>Deinococcus</taxon>
    </lineage>
</organism>
<evidence type="ECO:0000313" key="6">
    <source>
        <dbReference type="EMBL" id="GGK36502.1"/>
    </source>
</evidence>
<evidence type="ECO:0000313" key="7">
    <source>
        <dbReference type="Proteomes" id="UP000647587"/>
    </source>
</evidence>
<dbReference type="PROSITE" id="PS00211">
    <property type="entry name" value="ABC_TRANSPORTER_1"/>
    <property type="match status" value="1"/>
</dbReference>
<dbReference type="EMBL" id="BMPP01000016">
    <property type="protein sequence ID" value="GGK36502.1"/>
    <property type="molecule type" value="Genomic_DNA"/>
</dbReference>
<keyword evidence="7" id="KW-1185">Reference proteome</keyword>
<gene>
    <name evidence="6" type="ORF">GCM10008955_32910</name>
</gene>
<dbReference type="NCBIfam" id="NF000355">
    <property type="entry name" value="ribo_prot_ABC_F"/>
    <property type="match status" value="1"/>
</dbReference>
<dbReference type="PROSITE" id="PS50893">
    <property type="entry name" value="ABC_TRANSPORTER_2"/>
    <property type="match status" value="2"/>
</dbReference>
<feature type="domain" description="ABC transporter" evidence="5">
    <location>
        <begin position="342"/>
        <end position="550"/>
    </location>
</feature>
<feature type="compositionally biased region" description="Basic residues" evidence="4">
    <location>
        <begin position="277"/>
        <end position="290"/>
    </location>
</feature>
<evidence type="ECO:0000256" key="2">
    <source>
        <dbReference type="ARBA" id="ARBA00022741"/>
    </source>
</evidence>
<dbReference type="InterPro" id="IPR027417">
    <property type="entry name" value="P-loop_NTPase"/>
</dbReference>
<feature type="region of interest" description="Disordered" evidence="4">
    <location>
        <begin position="268"/>
        <end position="290"/>
    </location>
</feature>
<accession>A0ABQ2F030</accession>
<dbReference type="Gene3D" id="3.40.50.300">
    <property type="entry name" value="P-loop containing nucleotide triphosphate hydrolases"/>
    <property type="match status" value="2"/>
</dbReference>
<keyword evidence="3 6" id="KW-0067">ATP-binding</keyword>
<proteinExistence type="predicted"/>
<dbReference type="Pfam" id="PF00005">
    <property type="entry name" value="ABC_tran"/>
    <property type="match status" value="2"/>
</dbReference>
<evidence type="ECO:0000256" key="1">
    <source>
        <dbReference type="ARBA" id="ARBA00022737"/>
    </source>
</evidence>
<sequence>MSVILSQVSMTFGDHNLYREVNFELHHADRVALLGRNGSGKTTLLRLIEGALNPTAGHVTTSGRLAYLPQLTDLPQVSLLDAVRPLALEQARHRLTAAEALLNDPTAEALSAYGAAEEAYRLLGGYDFEQRAEEVLSELQLRSTWMTGQLSGGQRRRTLLARLLLTPADTYLLDEPTNHLDWPSLEWLEGWVRASPASFLIVSHDRAFLDATVTRCAELERGELREYPGNFTQAMEVKRDLREARERQYQAHQRKTQSLEQERVNVQQRAASTDRYNHKRKKPGNKKFAKMRAQDVARTLASRAKALERRLDRMEAPQRLLTEANLLRVALSSGAHGPNDILNLDRVSLEVGGRPLLHDLTAHVRRGEKIAVVGPNGSGKSTLLRALLGELQPSGGELRRADLAVQWSGQHGEELAGFTTQQEALLAVDDRLTPQRMYEVLARLGLPRDLGHLVQDLSGGQRTRLSLARLSLTAAQLLILDEPTNHLDHAAIESVQGVLHAFEGTVIFASHDRHLVSEVASRYWWVEGGQMSDVTALEAEGTEHGGECWS</sequence>
<evidence type="ECO:0000256" key="3">
    <source>
        <dbReference type="ARBA" id="ARBA00022840"/>
    </source>
</evidence>
<evidence type="ECO:0000259" key="5">
    <source>
        <dbReference type="PROSITE" id="PS50893"/>
    </source>
</evidence>
<dbReference type="PANTHER" id="PTHR19211">
    <property type="entry name" value="ATP-BINDING TRANSPORT PROTEIN-RELATED"/>
    <property type="match status" value="1"/>
</dbReference>
<reference evidence="7" key="1">
    <citation type="journal article" date="2019" name="Int. J. Syst. Evol. Microbiol.">
        <title>The Global Catalogue of Microorganisms (GCM) 10K type strain sequencing project: providing services to taxonomists for standard genome sequencing and annotation.</title>
        <authorList>
            <consortium name="The Broad Institute Genomics Platform"/>
            <consortium name="The Broad Institute Genome Sequencing Center for Infectious Disease"/>
            <person name="Wu L."/>
            <person name="Ma J."/>
        </authorList>
    </citation>
    <scope>NUCLEOTIDE SEQUENCE [LARGE SCALE GENOMIC DNA]</scope>
    <source>
        <strain evidence="7">JCM 30331</strain>
    </source>
</reference>
<dbReference type="GO" id="GO:0005524">
    <property type="term" value="F:ATP binding"/>
    <property type="evidence" value="ECO:0007669"/>
    <property type="project" value="UniProtKB-KW"/>
</dbReference>